<comment type="subcellular location">
    <subcellularLocation>
        <location evidence="1">Membrane</location>
        <topology evidence="1">Single-pass type I membrane protein</topology>
    </subcellularLocation>
</comment>
<keyword evidence="3" id="KW-1015">Disulfide bond</keyword>
<dbReference type="InterPro" id="IPR007110">
    <property type="entry name" value="Ig-like_dom"/>
</dbReference>
<protein>
    <recommendedName>
        <fullName evidence="6">Ig-like domain-containing protein</fullName>
    </recommendedName>
</protein>
<proteinExistence type="predicted"/>
<dbReference type="PROSITE" id="PS50835">
    <property type="entry name" value="IG_LIKE"/>
    <property type="match status" value="2"/>
</dbReference>
<keyword evidence="8" id="KW-1185">Reference proteome</keyword>
<dbReference type="EMBL" id="CALNXJ010000079">
    <property type="protein sequence ID" value="CAH3161304.1"/>
    <property type="molecule type" value="Genomic_DNA"/>
</dbReference>
<dbReference type="AlphaFoldDB" id="A0AAU9XX57"/>
<evidence type="ECO:0000256" key="5">
    <source>
        <dbReference type="ARBA" id="ARBA00023319"/>
    </source>
</evidence>
<dbReference type="Gene3D" id="2.60.40.10">
    <property type="entry name" value="Immunoglobulins"/>
    <property type="match status" value="3"/>
</dbReference>
<dbReference type="Proteomes" id="UP001159428">
    <property type="component" value="Unassembled WGS sequence"/>
</dbReference>
<keyword evidence="5" id="KW-0393">Immunoglobulin domain</keyword>
<evidence type="ECO:0000256" key="3">
    <source>
        <dbReference type="ARBA" id="ARBA00023157"/>
    </source>
</evidence>
<dbReference type="GO" id="GO:0005911">
    <property type="term" value="C:cell-cell junction"/>
    <property type="evidence" value="ECO:0007669"/>
    <property type="project" value="TreeGrafter"/>
</dbReference>
<sequence>SLTDPPEFNSFSNDVVVVEGDPSVTLECIADGEPTPNITWTKVYAHGSDSSVLGTGNQFVLETNRNNRGKYRCTAYNGIGTAPNRTVKVEVNYKPENVKLMVNDSVVCKSDVISITCSAAGKPAVHTYQLFENEIPVYGEKSSAGVWIRKYLKGGDLSYRCVANNTVGTAEKTVNVTVKGTGATEGDNMTLLCPVSGMPPPAVSWMTSNGQRHSGYMLELTSINRSQAGEYKCEASNECGNATRKASIHV</sequence>
<dbReference type="PANTHER" id="PTHR11640:SF164">
    <property type="entry name" value="MAM DOMAIN-CONTAINING GLYCOSYLPHOSPHATIDYLINOSITOL ANCHOR PROTEIN 1"/>
    <property type="match status" value="1"/>
</dbReference>
<evidence type="ECO:0000313" key="8">
    <source>
        <dbReference type="Proteomes" id="UP001159428"/>
    </source>
</evidence>
<dbReference type="SUPFAM" id="SSF48726">
    <property type="entry name" value="Immunoglobulin"/>
    <property type="match status" value="3"/>
</dbReference>
<comment type="caution">
    <text evidence="7">The sequence shown here is derived from an EMBL/GenBank/DDBJ whole genome shotgun (WGS) entry which is preliminary data.</text>
</comment>
<feature type="non-terminal residue" evidence="7">
    <location>
        <position position="1"/>
    </location>
</feature>
<evidence type="ECO:0000259" key="6">
    <source>
        <dbReference type="PROSITE" id="PS50835"/>
    </source>
</evidence>
<dbReference type="PANTHER" id="PTHR11640">
    <property type="entry name" value="NEPHRIN"/>
    <property type="match status" value="1"/>
</dbReference>
<keyword evidence="2" id="KW-0472">Membrane</keyword>
<dbReference type="InterPro" id="IPR013783">
    <property type="entry name" value="Ig-like_fold"/>
</dbReference>
<evidence type="ECO:0000256" key="4">
    <source>
        <dbReference type="ARBA" id="ARBA00023180"/>
    </source>
</evidence>
<dbReference type="InterPro" id="IPR003599">
    <property type="entry name" value="Ig_sub"/>
</dbReference>
<organism evidence="7 8">
    <name type="scientific">Pocillopora meandrina</name>
    <dbReference type="NCBI Taxonomy" id="46732"/>
    <lineage>
        <taxon>Eukaryota</taxon>
        <taxon>Metazoa</taxon>
        <taxon>Cnidaria</taxon>
        <taxon>Anthozoa</taxon>
        <taxon>Hexacorallia</taxon>
        <taxon>Scleractinia</taxon>
        <taxon>Astrocoeniina</taxon>
        <taxon>Pocilloporidae</taxon>
        <taxon>Pocillopora</taxon>
    </lineage>
</organism>
<evidence type="ECO:0000256" key="1">
    <source>
        <dbReference type="ARBA" id="ARBA00004479"/>
    </source>
</evidence>
<dbReference type="GO" id="GO:0050839">
    <property type="term" value="F:cell adhesion molecule binding"/>
    <property type="evidence" value="ECO:0007669"/>
    <property type="project" value="TreeGrafter"/>
</dbReference>
<dbReference type="SMART" id="SM00409">
    <property type="entry name" value="IG"/>
    <property type="match status" value="2"/>
</dbReference>
<dbReference type="GO" id="GO:0098609">
    <property type="term" value="P:cell-cell adhesion"/>
    <property type="evidence" value="ECO:0007669"/>
    <property type="project" value="TreeGrafter"/>
</dbReference>
<evidence type="ECO:0000256" key="2">
    <source>
        <dbReference type="ARBA" id="ARBA00023136"/>
    </source>
</evidence>
<reference evidence="7 8" key="1">
    <citation type="submission" date="2022-05" db="EMBL/GenBank/DDBJ databases">
        <authorList>
            <consortium name="Genoscope - CEA"/>
            <person name="William W."/>
        </authorList>
    </citation>
    <scope>NUCLEOTIDE SEQUENCE [LARGE SCALE GENOMIC DNA]</scope>
</reference>
<keyword evidence="4" id="KW-0325">Glycoprotein</keyword>
<feature type="domain" description="Ig-like" evidence="6">
    <location>
        <begin position="172"/>
        <end position="249"/>
    </location>
</feature>
<gene>
    <name evidence="7" type="ORF">PMEA_00032871</name>
</gene>
<dbReference type="Pfam" id="PF13927">
    <property type="entry name" value="Ig_3"/>
    <property type="match status" value="2"/>
</dbReference>
<dbReference type="InterPro" id="IPR003598">
    <property type="entry name" value="Ig_sub2"/>
</dbReference>
<dbReference type="GO" id="GO:0005886">
    <property type="term" value="C:plasma membrane"/>
    <property type="evidence" value="ECO:0007669"/>
    <property type="project" value="TreeGrafter"/>
</dbReference>
<dbReference type="InterPro" id="IPR036179">
    <property type="entry name" value="Ig-like_dom_sf"/>
</dbReference>
<evidence type="ECO:0000313" key="7">
    <source>
        <dbReference type="EMBL" id="CAH3161304.1"/>
    </source>
</evidence>
<name>A0AAU9XX57_9CNID</name>
<accession>A0AAU9XX57</accession>
<feature type="domain" description="Ig-like" evidence="6">
    <location>
        <begin position="6"/>
        <end position="92"/>
    </location>
</feature>
<dbReference type="SMART" id="SM00408">
    <property type="entry name" value="IGc2"/>
    <property type="match status" value="2"/>
</dbReference>
<dbReference type="InterPro" id="IPR051275">
    <property type="entry name" value="Cell_adhesion_signaling"/>
</dbReference>